<gene>
    <name evidence="1" type="ORF">H5410_004993</name>
</gene>
<evidence type="ECO:0000313" key="1">
    <source>
        <dbReference type="EMBL" id="KAG5619775.1"/>
    </source>
</evidence>
<keyword evidence="2" id="KW-1185">Reference proteome</keyword>
<reference evidence="1 2" key="1">
    <citation type="submission" date="2020-09" db="EMBL/GenBank/DDBJ databases">
        <title>De no assembly of potato wild relative species, Solanum commersonii.</title>
        <authorList>
            <person name="Cho K."/>
        </authorList>
    </citation>
    <scope>NUCLEOTIDE SEQUENCE [LARGE SCALE GENOMIC DNA]</scope>
    <source>
        <strain evidence="1">LZ3.2</strain>
        <tissue evidence="1">Leaf</tissue>
    </source>
</reference>
<name>A0A9J6A6V7_SOLCO</name>
<dbReference type="AlphaFoldDB" id="A0A9J6A6V7"/>
<evidence type="ECO:0000313" key="2">
    <source>
        <dbReference type="Proteomes" id="UP000824120"/>
    </source>
</evidence>
<protein>
    <submittedName>
        <fullName evidence="1">Uncharacterized protein</fullName>
    </submittedName>
</protein>
<dbReference type="EMBL" id="JACXVP010000002">
    <property type="protein sequence ID" value="KAG5619775.1"/>
    <property type="molecule type" value="Genomic_DNA"/>
</dbReference>
<proteinExistence type="predicted"/>
<comment type="caution">
    <text evidence="1">The sequence shown here is derived from an EMBL/GenBank/DDBJ whole genome shotgun (WGS) entry which is preliminary data.</text>
</comment>
<organism evidence="1 2">
    <name type="scientific">Solanum commersonii</name>
    <name type="common">Commerson's wild potato</name>
    <name type="synonym">Commerson's nightshade</name>
    <dbReference type="NCBI Taxonomy" id="4109"/>
    <lineage>
        <taxon>Eukaryota</taxon>
        <taxon>Viridiplantae</taxon>
        <taxon>Streptophyta</taxon>
        <taxon>Embryophyta</taxon>
        <taxon>Tracheophyta</taxon>
        <taxon>Spermatophyta</taxon>
        <taxon>Magnoliopsida</taxon>
        <taxon>eudicotyledons</taxon>
        <taxon>Gunneridae</taxon>
        <taxon>Pentapetalae</taxon>
        <taxon>asterids</taxon>
        <taxon>lamiids</taxon>
        <taxon>Solanales</taxon>
        <taxon>Solanaceae</taxon>
        <taxon>Solanoideae</taxon>
        <taxon>Solaneae</taxon>
        <taxon>Solanum</taxon>
    </lineage>
</organism>
<dbReference type="Proteomes" id="UP000824120">
    <property type="component" value="Chromosome 2"/>
</dbReference>
<accession>A0A9J6A6V7</accession>
<sequence length="171" mass="19111">MVDTNVQASLVDTPLVDPSESAIPSEVTSGDDAQVQIDALGTDAQTDGATLKNVKQFNMIPLLCPSFPFTSLEKTFFVLSELKQVLIGKTGIWIEEQSMDTIEQNGTRQLKERRKEILRITKPNWVSCQTAMVLPNVLVCQALKEKIKSAIERSSRRVVERFCDAVPYRPK</sequence>